<dbReference type="PROSITE" id="PS50949">
    <property type="entry name" value="HTH_GNTR"/>
    <property type="match status" value="1"/>
</dbReference>
<dbReference type="SUPFAM" id="SSF46785">
    <property type="entry name" value="Winged helix' DNA-binding domain"/>
    <property type="match status" value="1"/>
</dbReference>
<dbReference type="OrthoDB" id="5296437at2"/>
<evidence type="ECO:0000313" key="4">
    <source>
        <dbReference type="EMBL" id="ALV09187.1"/>
    </source>
</evidence>
<dbReference type="Pfam" id="PF00392">
    <property type="entry name" value="GntR"/>
    <property type="match status" value="1"/>
</dbReference>
<dbReference type="KEGG" id="rdp:RD2015_4749"/>
<dbReference type="SMART" id="SM00345">
    <property type="entry name" value="HTH_GNTR"/>
    <property type="match status" value="1"/>
</dbReference>
<dbReference type="InterPro" id="IPR036388">
    <property type="entry name" value="WH-like_DNA-bd_sf"/>
</dbReference>
<keyword evidence="3" id="KW-0804">Transcription</keyword>
<gene>
    <name evidence="4" type="ORF">RD2015_4749</name>
</gene>
<sequence>MDPDLLFTVNPGSPEPIYRQLVDQMRRRVASGQLVAGQEIPSVRELAQALAVNPMTISKAFGLMEAEGLVERRRGLPMVVAAHHQKPLRTRSRVELLRPTLEKAAAEARQLEVPPDQVLALFKSLLKDPGDPS</sequence>
<proteinExistence type="predicted"/>
<dbReference type="STRING" id="76731.RD2015_4749"/>
<dbReference type="Proteomes" id="UP000060699">
    <property type="component" value="Chromosome"/>
</dbReference>
<organism evidence="4 5">
    <name type="scientific">Roseateles depolymerans</name>
    <dbReference type="NCBI Taxonomy" id="76731"/>
    <lineage>
        <taxon>Bacteria</taxon>
        <taxon>Pseudomonadati</taxon>
        <taxon>Pseudomonadota</taxon>
        <taxon>Betaproteobacteria</taxon>
        <taxon>Burkholderiales</taxon>
        <taxon>Sphaerotilaceae</taxon>
        <taxon>Roseateles</taxon>
    </lineage>
</organism>
<reference evidence="4 5" key="1">
    <citation type="submission" date="2015-12" db="EMBL/GenBank/DDBJ databases">
        <title>Complete genome of Roseateles depolymerans KCTC 42856.</title>
        <authorList>
            <person name="Kim K.M."/>
        </authorList>
    </citation>
    <scope>NUCLEOTIDE SEQUENCE [LARGE SCALE GENOMIC DNA]</scope>
    <source>
        <strain evidence="4 5">KCTC 42856</strain>
    </source>
</reference>
<dbReference type="CDD" id="cd07377">
    <property type="entry name" value="WHTH_GntR"/>
    <property type="match status" value="1"/>
</dbReference>
<dbReference type="Gene3D" id="1.10.10.10">
    <property type="entry name" value="Winged helix-like DNA-binding domain superfamily/Winged helix DNA-binding domain"/>
    <property type="match status" value="1"/>
</dbReference>
<dbReference type="EMBL" id="CP013729">
    <property type="protein sequence ID" value="ALV09187.1"/>
    <property type="molecule type" value="Genomic_DNA"/>
</dbReference>
<keyword evidence="2" id="KW-0238">DNA-binding</keyword>
<dbReference type="RefSeq" id="WP_058937007.1">
    <property type="nucleotide sequence ID" value="NZ_CP013729.1"/>
</dbReference>
<name>A0A0U3N1L7_9BURK</name>
<dbReference type="InterPro" id="IPR036390">
    <property type="entry name" value="WH_DNA-bd_sf"/>
</dbReference>
<dbReference type="GO" id="GO:0003677">
    <property type="term" value="F:DNA binding"/>
    <property type="evidence" value="ECO:0007669"/>
    <property type="project" value="UniProtKB-KW"/>
</dbReference>
<evidence type="ECO:0000256" key="2">
    <source>
        <dbReference type="ARBA" id="ARBA00023125"/>
    </source>
</evidence>
<dbReference type="PANTHER" id="PTHR38445:SF7">
    <property type="entry name" value="GNTR-FAMILY TRANSCRIPTIONAL REGULATOR"/>
    <property type="match status" value="1"/>
</dbReference>
<evidence type="ECO:0000313" key="5">
    <source>
        <dbReference type="Proteomes" id="UP000060699"/>
    </source>
</evidence>
<dbReference type="PANTHER" id="PTHR38445">
    <property type="entry name" value="HTH-TYPE TRANSCRIPTIONAL REPRESSOR YTRA"/>
    <property type="match status" value="1"/>
</dbReference>
<keyword evidence="5" id="KW-1185">Reference proteome</keyword>
<dbReference type="InterPro" id="IPR000524">
    <property type="entry name" value="Tscrpt_reg_HTH_GntR"/>
</dbReference>
<dbReference type="AlphaFoldDB" id="A0A0U3N1L7"/>
<accession>A0A0U3N1L7</accession>
<evidence type="ECO:0000256" key="3">
    <source>
        <dbReference type="ARBA" id="ARBA00023163"/>
    </source>
</evidence>
<keyword evidence="1" id="KW-0805">Transcription regulation</keyword>
<dbReference type="GO" id="GO:0003700">
    <property type="term" value="F:DNA-binding transcription factor activity"/>
    <property type="evidence" value="ECO:0007669"/>
    <property type="project" value="InterPro"/>
</dbReference>
<evidence type="ECO:0000256" key="1">
    <source>
        <dbReference type="ARBA" id="ARBA00023015"/>
    </source>
</evidence>
<protein>
    <submittedName>
        <fullName evidence="4">GntR family transcriptional regulator</fullName>
    </submittedName>
</protein>